<evidence type="ECO:0000256" key="1">
    <source>
        <dbReference type="SAM" id="MobiDB-lite"/>
    </source>
</evidence>
<gene>
    <name evidence="2" type="ORF">E2562_007079</name>
</gene>
<organism evidence="2 3">
    <name type="scientific">Oryza meyeriana var. granulata</name>
    <dbReference type="NCBI Taxonomy" id="110450"/>
    <lineage>
        <taxon>Eukaryota</taxon>
        <taxon>Viridiplantae</taxon>
        <taxon>Streptophyta</taxon>
        <taxon>Embryophyta</taxon>
        <taxon>Tracheophyta</taxon>
        <taxon>Spermatophyta</taxon>
        <taxon>Magnoliopsida</taxon>
        <taxon>Liliopsida</taxon>
        <taxon>Poales</taxon>
        <taxon>Poaceae</taxon>
        <taxon>BOP clade</taxon>
        <taxon>Oryzoideae</taxon>
        <taxon>Oryzeae</taxon>
        <taxon>Oryzinae</taxon>
        <taxon>Oryza</taxon>
        <taxon>Oryza meyeriana</taxon>
    </lineage>
</organism>
<evidence type="ECO:0000313" key="2">
    <source>
        <dbReference type="EMBL" id="KAF0931887.1"/>
    </source>
</evidence>
<reference evidence="2 3" key="1">
    <citation type="submission" date="2019-11" db="EMBL/GenBank/DDBJ databases">
        <title>Whole genome sequence of Oryza granulata.</title>
        <authorList>
            <person name="Li W."/>
        </authorList>
    </citation>
    <scope>NUCLEOTIDE SEQUENCE [LARGE SCALE GENOMIC DNA]</scope>
    <source>
        <strain evidence="3">cv. Menghai</strain>
        <tissue evidence="2">Leaf</tissue>
    </source>
</reference>
<name>A0A6G1F4Q2_9ORYZ</name>
<comment type="caution">
    <text evidence="2">The sequence shown here is derived from an EMBL/GenBank/DDBJ whole genome shotgun (WGS) entry which is preliminary data.</text>
</comment>
<evidence type="ECO:0008006" key="4">
    <source>
        <dbReference type="Google" id="ProtNLM"/>
    </source>
</evidence>
<dbReference type="Proteomes" id="UP000479710">
    <property type="component" value="Unassembled WGS sequence"/>
</dbReference>
<sequence>MGEKGEEVGEVDGDLGPRGLAASAGGEGAGFDDDVGPRGVGRRLEVEAKSDRWARPHLLRSAVEPVVVETRFGGVEQSSSIVVEVVLKVMRCGIVEAKEIEA</sequence>
<dbReference type="AlphaFoldDB" id="A0A6G1F4Q2"/>
<proteinExistence type="predicted"/>
<keyword evidence="3" id="KW-1185">Reference proteome</keyword>
<evidence type="ECO:0000313" key="3">
    <source>
        <dbReference type="Proteomes" id="UP000479710"/>
    </source>
</evidence>
<protein>
    <recommendedName>
        <fullName evidence="4">DUF834 domain-containing protein</fullName>
    </recommendedName>
</protein>
<accession>A0A6G1F4Q2</accession>
<feature type="region of interest" description="Disordered" evidence="1">
    <location>
        <begin position="1"/>
        <end position="38"/>
    </location>
</feature>
<dbReference type="EMBL" id="SPHZ02000001">
    <property type="protein sequence ID" value="KAF0931887.1"/>
    <property type="molecule type" value="Genomic_DNA"/>
</dbReference>